<feature type="transmembrane region" description="Helical" evidence="1">
    <location>
        <begin position="155"/>
        <end position="176"/>
    </location>
</feature>
<feature type="transmembrane region" description="Helical" evidence="1">
    <location>
        <begin position="7"/>
        <end position="27"/>
    </location>
</feature>
<feature type="domain" description="Flavinylation-associated cytochrome" evidence="2">
    <location>
        <begin position="74"/>
        <end position="132"/>
    </location>
</feature>
<comment type="caution">
    <text evidence="3">The sequence shown here is derived from an EMBL/GenBank/DDBJ whole genome shotgun (WGS) entry which is preliminary data.</text>
</comment>
<feature type="transmembrane region" description="Helical" evidence="1">
    <location>
        <begin position="73"/>
        <end position="97"/>
    </location>
</feature>
<organism evidence="3 4">
    <name type="scientific">Vibrio tritonius</name>
    <dbReference type="NCBI Taxonomy" id="1435069"/>
    <lineage>
        <taxon>Bacteria</taxon>
        <taxon>Pseudomonadati</taxon>
        <taxon>Pseudomonadota</taxon>
        <taxon>Gammaproteobacteria</taxon>
        <taxon>Vibrionales</taxon>
        <taxon>Vibrionaceae</taxon>
        <taxon>Vibrio</taxon>
    </lineage>
</organism>
<evidence type="ECO:0000313" key="4">
    <source>
        <dbReference type="Proteomes" id="UP001199044"/>
    </source>
</evidence>
<dbReference type="InterPro" id="IPR025517">
    <property type="entry name" value="DUF4405"/>
</dbReference>
<keyword evidence="1" id="KW-0812">Transmembrane</keyword>
<sequence>MKRNTELIVRLLLELGIVILILFGFAYDLTGSTYHELLGMGMVVLIIFHHVFNYRWYLSLKSGKYNQSRYFRTIVNLGLAASSLIMLFGGLLNSYVLEDLLGIEWHWDTRTIHTVSAYWYLVFASIHLGMHWSMIKTMTRNSLGIQVKRNQGFVFYQRLNPLLCVVLTLLGFFAIYQRQIMQKLFALVTYDFWDFETSVWPFFLQFCAVMFLFSFLFGIVLPKFLLNRKRK</sequence>
<dbReference type="RefSeq" id="WP_225251509.1">
    <property type="nucleotide sequence ID" value="NZ_JAIWIU010000131.1"/>
</dbReference>
<dbReference type="Pfam" id="PF14358">
    <property type="entry name" value="DUF4405"/>
    <property type="match status" value="1"/>
</dbReference>
<keyword evidence="1" id="KW-1133">Transmembrane helix</keyword>
<gene>
    <name evidence="3" type="ORF">LDJ79_17515</name>
</gene>
<proteinExistence type="predicted"/>
<protein>
    <submittedName>
        <fullName evidence="3">DUF4405 domain-containing protein</fullName>
    </submittedName>
</protein>
<feature type="transmembrane region" description="Helical" evidence="1">
    <location>
        <begin position="117"/>
        <end position="135"/>
    </location>
</feature>
<evidence type="ECO:0000313" key="3">
    <source>
        <dbReference type="EMBL" id="MCA2017924.1"/>
    </source>
</evidence>
<evidence type="ECO:0000256" key="1">
    <source>
        <dbReference type="SAM" id="Phobius"/>
    </source>
</evidence>
<dbReference type="Proteomes" id="UP001199044">
    <property type="component" value="Unassembled WGS sequence"/>
</dbReference>
<accession>A0ABS7YQF9</accession>
<name>A0ABS7YQF9_9VIBR</name>
<reference evidence="4" key="1">
    <citation type="submission" date="2023-07" db="EMBL/GenBank/DDBJ databases">
        <title>Molecular identification of indigenous halophilic bacteria isolated from red sea cost, biodegradation of synthetic dyes and assessment of degraded metabolite toxicity.</title>
        <authorList>
            <person name="Chaieb K."/>
            <person name="Altayb H.N."/>
        </authorList>
    </citation>
    <scope>NUCLEOTIDE SEQUENCE [LARGE SCALE GENOMIC DNA]</scope>
    <source>
        <strain evidence="4">K20</strain>
    </source>
</reference>
<keyword evidence="1" id="KW-0472">Membrane</keyword>
<feature type="transmembrane region" description="Helical" evidence="1">
    <location>
        <begin position="33"/>
        <end position="52"/>
    </location>
</feature>
<feature type="transmembrane region" description="Helical" evidence="1">
    <location>
        <begin position="202"/>
        <end position="226"/>
    </location>
</feature>
<dbReference type="EMBL" id="JAIWIU010000131">
    <property type="protein sequence ID" value="MCA2017924.1"/>
    <property type="molecule type" value="Genomic_DNA"/>
</dbReference>
<evidence type="ECO:0000259" key="2">
    <source>
        <dbReference type="Pfam" id="PF14358"/>
    </source>
</evidence>
<keyword evidence="4" id="KW-1185">Reference proteome</keyword>